<reference evidence="2 3" key="1">
    <citation type="journal article" date="2016" name="Nat. Commun.">
        <title>Thousands of microbial genomes shed light on interconnected biogeochemical processes in an aquifer system.</title>
        <authorList>
            <person name="Anantharaman K."/>
            <person name="Brown C.T."/>
            <person name="Hug L.A."/>
            <person name="Sharon I."/>
            <person name="Castelle C.J."/>
            <person name="Probst A.J."/>
            <person name="Thomas B.C."/>
            <person name="Singh A."/>
            <person name="Wilkins M.J."/>
            <person name="Karaoz U."/>
            <person name="Brodie E.L."/>
            <person name="Williams K.H."/>
            <person name="Hubbard S.S."/>
            <person name="Banfield J.F."/>
        </authorList>
    </citation>
    <scope>NUCLEOTIDE SEQUENCE [LARGE SCALE GENOMIC DNA]</scope>
</reference>
<keyword evidence="1" id="KW-1133">Transmembrane helix</keyword>
<proteinExistence type="predicted"/>
<feature type="transmembrane region" description="Helical" evidence="1">
    <location>
        <begin position="6"/>
        <end position="25"/>
    </location>
</feature>
<evidence type="ECO:0000313" key="3">
    <source>
        <dbReference type="Proteomes" id="UP000179014"/>
    </source>
</evidence>
<organism evidence="2 3">
    <name type="scientific">Candidatus Kaiserbacteria bacterium GWA2_50_9</name>
    <dbReference type="NCBI Taxonomy" id="1798474"/>
    <lineage>
        <taxon>Bacteria</taxon>
        <taxon>Candidatus Kaiseribacteriota</taxon>
    </lineage>
</organism>
<comment type="caution">
    <text evidence="2">The sequence shown here is derived from an EMBL/GenBank/DDBJ whole genome shotgun (WGS) entry which is preliminary data.</text>
</comment>
<keyword evidence="1" id="KW-0472">Membrane</keyword>
<accession>A0A1F6BW57</accession>
<sequence length="100" mass="10719">MGTNPYLNAFLASAYIAAVASFMYFGPKNIGPNDSVLAPIVFLSVFVLSAAVMGYLFLSRPLQLFLEGNKAEAVAFFLKTVATFAVVTLILIALLVFFSA</sequence>
<evidence type="ECO:0000256" key="1">
    <source>
        <dbReference type="SAM" id="Phobius"/>
    </source>
</evidence>
<keyword evidence="1" id="KW-0812">Transmembrane</keyword>
<name>A0A1F6BW57_9BACT</name>
<protein>
    <submittedName>
        <fullName evidence="2">Uncharacterized protein</fullName>
    </submittedName>
</protein>
<gene>
    <name evidence="2" type="ORF">A2118_00645</name>
</gene>
<dbReference type="Proteomes" id="UP000179014">
    <property type="component" value="Unassembled WGS sequence"/>
</dbReference>
<feature type="transmembrane region" description="Helical" evidence="1">
    <location>
        <begin position="37"/>
        <end position="57"/>
    </location>
</feature>
<dbReference type="AlphaFoldDB" id="A0A1F6BW57"/>
<dbReference type="EMBL" id="MFKN01000016">
    <property type="protein sequence ID" value="OGG41058.1"/>
    <property type="molecule type" value="Genomic_DNA"/>
</dbReference>
<evidence type="ECO:0000313" key="2">
    <source>
        <dbReference type="EMBL" id="OGG41058.1"/>
    </source>
</evidence>
<dbReference type="STRING" id="1798474.A2118_00645"/>
<feature type="transmembrane region" description="Helical" evidence="1">
    <location>
        <begin position="77"/>
        <end position="98"/>
    </location>
</feature>